<feature type="domain" description="Nitrogenase/oxidoreductase component 1" evidence="4">
    <location>
        <begin position="36"/>
        <end position="452"/>
    </location>
</feature>
<dbReference type="PANTHER" id="PTHR42956:SF1">
    <property type="entry name" value="NITROGENASE IRON-MOLYBDENUM COFACTOR BIOSYNTHESIS PROTEIN NIFE"/>
    <property type="match status" value="1"/>
</dbReference>
<dbReference type="EMBL" id="CP058560">
    <property type="protein sequence ID" value="QUH22502.1"/>
    <property type="molecule type" value="Genomic_DNA"/>
</dbReference>
<accession>A0A8T8K3M0</accession>
<evidence type="ECO:0000256" key="3">
    <source>
        <dbReference type="SAM" id="MobiDB-lite"/>
    </source>
</evidence>
<dbReference type="SUPFAM" id="SSF53807">
    <property type="entry name" value="Helical backbone' metal receptor"/>
    <property type="match status" value="1"/>
</dbReference>
<reference evidence="5" key="1">
    <citation type="submission" date="2020-07" db="EMBL/GenBank/DDBJ databases">
        <title>Methanobacterium. sp. MethCan genome.</title>
        <authorList>
            <person name="Postec A."/>
            <person name="Quemeneur M."/>
        </authorList>
    </citation>
    <scope>NUCLEOTIDE SEQUENCE</scope>
    <source>
        <strain evidence="5">MethCAN</strain>
    </source>
</reference>
<dbReference type="Pfam" id="PF00148">
    <property type="entry name" value="Oxidored_nitro"/>
    <property type="match status" value="1"/>
</dbReference>
<dbReference type="PROSITE" id="PS00699">
    <property type="entry name" value="NITROGENASE_1_1"/>
    <property type="match status" value="1"/>
</dbReference>
<dbReference type="AlphaFoldDB" id="A0A8T8K3M0"/>
<keyword evidence="1 2" id="KW-0535">Nitrogen fixation</keyword>
<evidence type="ECO:0000313" key="5">
    <source>
        <dbReference type="EMBL" id="QUH22502.1"/>
    </source>
</evidence>
<evidence type="ECO:0000313" key="6">
    <source>
        <dbReference type="Proteomes" id="UP000681041"/>
    </source>
</evidence>
<dbReference type="GO" id="GO:0016163">
    <property type="term" value="F:nitrogenase activity"/>
    <property type="evidence" value="ECO:0007669"/>
    <property type="project" value="InterPro"/>
</dbReference>
<name>A0A8T8K3M0_9EURY</name>
<dbReference type="InterPro" id="IPR000318">
    <property type="entry name" value="Nase_comp1_CS"/>
</dbReference>
<dbReference type="OrthoDB" id="61861at2157"/>
<dbReference type="Proteomes" id="UP000681041">
    <property type="component" value="Chromosome"/>
</dbReference>
<dbReference type="GeneID" id="64819366"/>
<dbReference type="PANTHER" id="PTHR42956">
    <property type="entry name" value="NITROGENASE IRON-MOLYBDENUM COFACTOR BIOSYNTHESIS PROTEIN NIFE"/>
    <property type="match status" value="1"/>
</dbReference>
<protein>
    <submittedName>
        <fullName evidence="5">Nitrogenase</fullName>
    </submittedName>
</protein>
<dbReference type="RefSeq" id="WP_211533446.1">
    <property type="nucleotide sequence ID" value="NZ_CP058560.1"/>
</dbReference>
<gene>
    <name evidence="5" type="ORF">HYG87_01340</name>
</gene>
<dbReference type="InterPro" id="IPR000510">
    <property type="entry name" value="Nase/OxRdtase_comp1"/>
</dbReference>
<proteinExistence type="inferred from homology"/>
<feature type="compositionally biased region" description="Basic and acidic residues" evidence="3">
    <location>
        <begin position="7"/>
        <end position="22"/>
    </location>
</feature>
<comment type="similarity">
    <text evidence="2">Belongs to the NifD/NifK/NifE/NifN family.</text>
</comment>
<evidence type="ECO:0000256" key="2">
    <source>
        <dbReference type="RuleBase" id="RU004021"/>
    </source>
</evidence>
<sequence length="457" mass="50194">MSYNDNGEVKNKNNPKEDFSSHELGKDHVEAPKYSCALGGAYGTALGVYGLVPLLHAGLGCGLGQLFGQLYAGGQNAGGPVGGTSTATTGLVEEHVIFGGEDKLRKLINASNEVYEGDGFVVISGCIPALIGDDVDAVIREYQNDIPIFHINAPGFNGNSYEGYELFFEALIDQILTPLPTKKGVVNILGVVPYQHIFWKGELLTIKKLLENIGLKPNIIFTEANGFEKLKNLPAAEYNIVLSTWNGHRTAKKLEEKFGIPSITFPSVPLGPKQTSHFLRTVGKKLDISPDKVENFIKEEERRSYRFIEYSGDALLIVRPHSYFAVVADSNTAIAINKFLVNEMGYLPDIIQLTDNPPEEYREEIIKALSEDLTSTIKPEVVFEVDSHLAREKLKDRPFQFLFASSIEANSAPELGALHVTVAFPSYNRIVLTDSYAGYDGGLRLIEDYISTFAGPL</sequence>
<keyword evidence="6" id="KW-1185">Reference proteome</keyword>
<organism evidence="5 6">
    <name type="scientific">Methanobacterium alkalithermotolerans</name>
    <dbReference type="NCBI Taxonomy" id="2731220"/>
    <lineage>
        <taxon>Archaea</taxon>
        <taxon>Methanobacteriati</taxon>
        <taxon>Methanobacteriota</taxon>
        <taxon>Methanomada group</taxon>
        <taxon>Methanobacteria</taxon>
        <taxon>Methanobacteriales</taxon>
        <taxon>Methanobacteriaceae</taxon>
        <taxon>Methanobacterium</taxon>
    </lineage>
</organism>
<dbReference type="InterPro" id="IPR049939">
    <property type="entry name" value="NifE-like"/>
</dbReference>
<evidence type="ECO:0000256" key="1">
    <source>
        <dbReference type="ARBA" id="ARBA00023231"/>
    </source>
</evidence>
<evidence type="ECO:0000259" key="4">
    <source>
        <dbReference type="Pfam" id="PF00148"/>
    </source>
</evidence>
<feature type="region of interest" description="Disordered" evidence="3">
    <location>
        <begin position="1"/>
        <end position="22"/>
    </location>
</feature>
<dbReference type="Gene3D" id="3.40.50.1980">
    <property type="entry name" value="Nitrogenase molybdenum iron protein domain"/>
    <property type="match status" value="3"/>
</dbReference>
<dbReference type="KEGG" id="meme:HYG87_01340"/>